<dbReference type="PRINTS" id="PR00455">
    <property type="entry name" value="HTHTETR"/>
</dbReference>
<dbReference type="InterPro" id="IPR001647">
    <property type="entry name" value="HTH_TetR"/>
</dbReference>
<dbReference type="RefSeq" id="WP_188338825.1">
    <property type="nucleotide sequence ID" value="NZ_CP061281.1"/>
</dbReference>
<reference evidence="4 5" key="1">
    <citation type="submission" date="2020-09" db="EMBL/GenBank/DDBJ databases">
        <title>A novel species.</title>
        <authorList>
            <person name="Gao J."/>
        </authorList>
    </citation>
    <scope>NUCLEOTIDE SEQUENCE [LARGE SCALE GENOMIC DNA]</scope>
    <source>
        <strain evidence="4 5">CRXT-Y-14</strain>
    </source>
</reference>
<keyword evidence="5" id="KW-1185">Reference proteome</keyword>
<proteinExistence type="predicted"/>
<dbReference type="InterPro" id="IPR050109">
    <property type="entry name" value="HTH-type_TetR-like_transc_reg"/>
</dbReference>
<evidence type="ECO:0000313" key="5">
    <source>
        <dbReference type="Proteomes" id="UP000516428"/>
    </source>
</evidence>
<dbReference type="EMBL" id="CP061281">
    <property type="protein sequence ID" value="QNS06141.1"/>
    <property type="molecule type" value="Genomic_DNA"/>
</dbReference>
<evidence type="ECO:0000256" key="2">
    <source>
        <dbReference type="PROSITE-ProRule" id="PRU00335"/>
    </source>
</evidence>
<organism evidence="4 5">
    <name type="scientific">Streptomyces xanthii</name>
    <dbReference type="NCBI Taxonomy" id="2768069"/>
    <lineage>
        <taxon>Bacteria</taxon>
        <taxon>Bacillati</taxon>
        <taxon>Actinomycetota</taxon>
        <taxon>Actinomycetes</taxon>
        <taxon>Kitasatosporales</taxon>
        <taxon>Streptomycetaceae</taxon>
        <taxon>Streptomyces</taxon>
    </lineage>
</organism>
<dbReference type="Proteomes" id="UP000516428">
    <property type="component" value="Chromosome"/>
</dbReference>
<accession>A0A7H1BBN6</accession>
<sequence>MPRIQAASVADHRAHQRAALLDAAREVLAEGDASQVTFAEIARRTGLARNSVYKYFADRGELLTEVVRESAPRWTAHIHAALEAAGDAPRDRIGAYVTAQLELVRDGEHRIAQAVADAGDAAALRAGAGDAHRALLDPLVLALTELGDDTPLRTARLLQGVVNAATTAIESGDDYEAVRHRAVALTTASLTALPD</sequence>
<evidence type="ECO:0000259" key="3">
    <source>
        <dbReference type="PROSITE" id="PS50977"/>
    </source>
</evidence>
<name>A0A7H1BBN6_9ACTN</name>
<dbReference type="Gene3D" id="1.10.357.10">
    <property type="entry name" value="Tetracycline Repressor, domain 2"/>
    <property type="match status" value="1"/>
</dbReference>
<dbReference type="Pfam" id="PF00440">
    <property type="entry name" value="TetR_N"/>
    <property type="match status" value="1"/>
</dbReference>
<dbReference type="GO" id="GO:0000976">
    <property type="term" value="F:transcription cis-regulatory region binding"/>
    <property type="evidence" value="ECO:0007669"/>
    <property type="project" value="TreeGrafter"/>
</dbReference>
<dbReference type="SUPFAM" id="SSF46689">
    <property type="entry name" value="Homeodomain-like"/>
    <property type="match status" value="1"/>
</dbReference>
<feature type="DNA-binding region" description="H-T-H motif" evidence="2">
    <location>
        <begin position="37"/>
        <end position="56"/>
    </location>
</feature>
<protein>
    <submittedName>
        <fullName evidence="4">TetR/AcrR family transcriptional regulator</fullName>
    </submittedName>
</protein>
<dbReference type="InterPro" id="IPR009057">
    <property type="entry name" value="Homeodomain-like_sf"/>
</dbReference>
<dbReference type="PANTHER" id="PTHR30055:SF226">
    <property type="entry name" value="HTH-TYPE TRANSCRIPTIONAL REGULATOR PKSA"/>
    <property type="match status" value="1"/>
</dbReference>
<dbReference type="GO" id="GO:0003700">
    <property type="term" value="F:DNA-binding transcription factor activity"/>
    <property type="evidence" value="ECO:0007669"/>
    <property type="project" value="TreeGrafter"/>
</dbReference>
<dbReference type="PANTHER" id="PTHR30055">
    <property type="entry name" value="HTH-TYPE TRANSCRIPTIONAL REGULATOR RUTR"/>
    <property type="match status" value="1"/>
</dbReference>
<evidence type="ECO:0000313" key="4">
    <source>
        <dbReference type="EMBL" id="QNS06141.1"/>
    </source>
</evidence>
<dbReference type="AlphaFoldDB" id="A0A7H1BBN6"/>
<dbReference type="KEGG" id="sxn:IAG42_22900"/>
<gene>
    <name evidence="4" type="ORF">IAG42_22900</name>
</gene>
<keyword evidence="1 2" id="KW-0238">DNA-binding</keyword>
<feature type="domain" description="HTH tetR-type" evidence="3">
    <location>
        <begin position="14"/>
        <end position="74"/>
    </location>
</feature>
<dbReference type="PROSITE" id="PS50977">
    <property type="entry name" value="HTH_TETR_2"/>
    <property type="match status" value="1"/>
</dbReference>
<evidence type="ECO:0000256" key="1">
    <source>
        <dbReference type="ARBA" id="ARBA00023125"/>
    </source>
</evidence>